<dbReference type="EMBL" id="SJPX01000004">
    <property type="protein sequence ID" value="TWU49446.1"/>
    <property type="molecule type" value="Genomic_DNA"/>
</dbReference>
<organism evidence="2 3">
    <name type="scientific">Rubripirellula reticaptiva</name>
    <dbReference type="NCBI Taxonomy" id="2528013"/>
    <lineage>
        <taxon>Bacteria</taxon>
        <taxon>Pseudomonadati</taxon>
        <taxon>Planctomycetota</taxon>
        <taxon>Planctomycetia</taxon>
        <taxon>Pirellulales</taxon>
        <taxon>Pirellulaceae</taxon>
        <taxon>Rubripirellula</taxon>
    </lineage>
</organism>
<protein>
    <submittedName>
        <fullName evidence="2">Uncharacterized protein</fullName>
    </submittedName>
</protein>
<comment type="caution">
    <text evidence="2">The sequence shown here is derived from an EMBL/GenBank/DDBJ whole genome shotgun (WGS) entry which is preliminary data.</text>
</comment>
<evidence type="ECO:0000313" key="2">
    <source>
        <dbReference type="EMBL" id="TWU49446.1"/>
    </source>
</evidence>
<gene>
    <name evidence="2" type="ORF">Poly59_40610</name>
</gene>
<feature type="region of interest" description="Disordered" evidence="1">
    <location>
        <begin position="1"/>
        <end position="40"/>
    </location>
</feature>
<accession>A0A5C6EPA3</accession>
<dbReference type="AlphaFoldDB" id="A0A5C6EPA3"/>
<keyword evidence="3" id="KW-1185">Reference proteome</keyword>
<dbReference type="RefSeq" id="WP_261343507.1">
    <property type="nucleotide sequence ID" value="NZ_SJPX01000004.1"/>
</dbReference>
<feature type="compositionally biased region" description="Basic and acidic residues" evidence="1">
    <location>
        <begin position="1"/>
        <end position="17"/>
    </location>
</feature>
<sequence length="40" mass="4512">MSKSESEKAAEKAEQDRQYAMQQTAREQKTPPPPPPPQQS</sequence>
<proteinExistence type="predicted"/>
<evidence type="ECO:0000256" key="1">
    <source>
        <dbReference type="SAM" id="MobiDB-lite"/>
    </source>
</evidence>
<reference evidence="2 3" key="1">
    <citation type="submission" date="2019-02" db="EMBL/GenBank/DDBJ databases">
        <title>Deep-cultivation of Planctomycetes and their phenomic and genomic characterization uncovers novel biology.</title>
        <authorList>
            <person name="Wiegand S."/>
            <person name="Jogler M."/>
            <person name="Boedeker C."/>
            <person name="Pinto D."/>
            <person name="Vollmers J."/>
            <person name="Rivas-Marin E."/>
            <person name="Kohn T."/>
            <person name="Peeters S.H."/>
            <person name="Heuer A."/>
            <person name="Rast P."/>
            <person name="Oberbeckmann S."/>
            <person name="Bunk B."/>
            <person name="Jeske O."/>
            <person name="Meyerdierks A."/>
            <person name="Storesund J.E."/>
            <person name="Kallscheuer N."/>
            <person name="Luecker S."/>
            <person name="Lage O.M."/>
            <person name="Pohl T."/>
            <person name="Merkel B.J."/>
            <person name="Hornburger P."/>
            <person name="Mueller R.-W."/>
            <person name="Bruemmer F."/>
            <person name="Labrenz M."/>
            <person name="Spormann A.M."/>
            <person name="Op Den Camp H."/>
            <person name="Overmann J."/>
            <person name="Amann R."/>
            <person name="Jetten M.S.M."/>
            <person name="Mascher T."/>
            <person name="Medema M.H."/>
            <person name="Devos D.P."/>
            <person name="Kaster A.-K."/>
            <person name="Ovreas L."/>
            <person name="Rohde M."/>
            <person name="Galperin M.Y."/>
            <person name="Jogler C."/>
        </authorList>
    </citation>
    <scope>NUCLEOTIDE SEQUENCE [LARGE SCALE GENOMIC DNA]</scope>
    <source>
        <strain evidence="2 3">Poly59</strain>
    </source>
</reference>
<feature type="compositionally biased region" description="Pro residues" evidence="1">
    <location>
        <begin position="30"/>
        <end position="40"/>
    </location>
</feature>
<evidence type="ECO:0000313" key="3">
    <source>
        <dbReference type="Proteomes" id="UP000317977"/>
    </source>
</evidence>
<dbReference type="Proteomes" id="UP000317977">
    <property type="component" value="Unassembled WGS sequence"/>
</dbReference>
<name>A0A5C6EPA3_9BACT</name>